<proteinExistence type="predicted"/>
<dbReference type="InParanoid" id="A0A0C3EUK5"/>
<keyword evidence="2" id="KW-1185">Reference proteome</keyword>
<sequence length="237" mass="26439">MTDQFIVLKKKYTYNVPAAALFFSNAHKALRVEVPDIGKEFTDSAYIGKDPEGFIYYNHLDSFEGKIKYTISKLINNDGHTLAHIKFYRDSPDACHAEFLAEDPTGSVAGANMDGWSATGTWTDLNIGCATASIRKYDDSKTITFTVGTIHRTATLTDTNNVLRGKSVKVNGNFFFKDINTIKDGQYASYNDDRIVFYKDNWVGTDFTGYFIAFEYSVEKLGIASNNTAIISGVSWV</sequence>
<dbReference type="OrthoDB" id="2964870at2759"/>
<accession>A0A0C3EUK5</accession>
<organism evidence="1 2">
    <name type="scientific">Piloderma croceum (strain F 1598)</name>
    <dbReference type="NCBI Taxonomy" id="765440"/>
    <lineage>
        <taxon>Eukaryota</taxon>
        <taxon>Fungi</taxon>
        <taxon>Dikarya</taxon>
        <taxon>Basidiomycota</taxon>
        <taxon>Agaricomycotina</taxon>
        <taxon>Agaricomycetes</taxon>
        <taxon>Agaricomycetidae</taxon>
        <taxon>Atheliales</taxon>
        <taxon>Atheliaceae</taxon>
        <taxon>Piloderma</taxon>
    </lineage>
</organism>
<dbReference type="AlphaFoldDB" id="A0A0C3EUK5"/>
<name>A0A0C3EUK5_PILCF</name>
<reference evidence="2" key="2">
    <citation type="submission" date="2015-01" db="EMBL/GenBank/DDBJ databases">
        <title>Evolutionary Origins and Diversification of the Mycorrhizal Mutualists.</title>
        <authorList>
            <consortium name="DOE Joint Genome Institute"/>
            <consortium name="Mycorrhizal Genomics Consortium"/>
            <person name="Kohler A."/>
            <person name="Kuo A."/>
            <person name="Nagy L.G."/>
            <person name="Floudas D."/>
            <person name="Copeland A."/>
            <person name="Barry K.W."/>
            <person name="Cichocki N."/>
            <person name="Veneault-Fourrey C."/>
            <person name="LaButti K."/>
            <person name="Lindquist E.A."/>
            <person name="Lipzen A."/>
            <person name="Lundell T."/>
            <person name="Morin E."/>
            <person name="Murat C."/>
            <person name="Riley R."/>
            <person name="Ohm R."/>
            <person name="Sun H."/>
            <person name="Tunlid A."/>
            <person name="Henrissat B."/>
            <person name="Grigoriev I.V."/>
            <person name="Hibbett D.S."/>
            <person name="Martin F."/>
        </authorList>
    </citation>
    <scope>NUCLEOTIDE SEQUENCE [LARGE SCALE GENOMIC DNA]</scope>
    <source>
        <strain evidence="2">F 1598</strain>
    </source>
</reference>
<protein>
    <submittedName>
        <fullName evidence="1">Uncharacterized protein</fullName>
    </submittedName>
</protein>
<dbReference type="EMBL" id="KN833037">
    <property type="protein sequence ID" value="KIM76190.1"/>
    <property type="molecule type" value="Genomic_DNA"/>
</dbReference>
<dbReference type="Proteomes" id="UP000054166">
    <property type="component" value="Unassembled WGS sequence"/>
</dbReference>
<reference evidence="1 2" key="1">
    <citation type="submission" date="2014-04" db="EMBL/GenBank/DDBJ databases">
        <authorList>
            <consortium name="DOE Joint Genome Institute"/>
            <person name="Kuo A."/>
            <person name="Tarkka M."/>
            <person name="Buscot F."/>
            <person name="Kohler A."/>
            <person name="Nagy L.G."/>
            <person name="Floudas D."/>
            <person name="Copeland A."/>
            <person name="Barry K.W."/>
            <person name="Cichocki N."/>
            <person name="Veneault-Fourrey C."/>
            <person name="LaButti K."/>
            <person name="Lindquist E.A."/>
            <person name="Lipzen A."/>
            <person name="Lundell T."/>
            <person name="Morin E."/>
            <person name="Murat C."/>
            <person name="Sun H."/>
            <person name="Tunlid A."/>
            <person name="Henrissat B."/>
            <person name="Grigoriev I.V."/>
            <person name="Hibbett D.S."/>
            <person name="Martin F."/>
            <person name="Nordberg H.P."/>
            <person name="Cantor M.N."/>
            <person name="Hua S.X."/>
        </authorList>
    </citation>
    <scope>NUCLEOTIDE SEQUENCE [LARGE SCALE GENOMIC DNA]</scope>
    <source>
        <strain evidence="1 2">F 1598</strain>
    </source>
</reference>
<evidence type="ECO:0000313" key="1">
    <source>
        <dbReference type="EMBL" id="KIM76190.1"/>
    </source>
</evidence>
<gene>
    <name evidence="1" type="ORF">PILCRDRAFT_826551</name>
</gene>
<evidence type="ECO:0000313" key="2">
    <source>
        <dbReference type="Proteomes" id="UP000054166"/>
    </source>
</evidence>
<dbReference type="HOGENOM" id="CLU_1094302_0_0_1"/>